<evidence type="ECO:0000313" key="2">
    <source>
        <dbReference type="Proteomes" id="UP000186817"/>
    </source>
</evidence>
<name>A0A1Q9CMR7_SYMMI</name>
<dbReference type="EMBL" id="LSRX01001058">
    <property type="protein sequence ID" value="OLP84214.1"/>
    <property type="molecule type" value="Genomic_DNA"/>
</dbReference>
<gene>
    <name evidence="1" type="ORF">AK812_SmicGene34924</name>
</gene>
<reference evidence="1 2" key="1">
    <citation type="submission" date="2016-02" db="EMBL/GenBank/DDBJ databases">
        <title>Genome analysis of coral dinoflagellate symbionts highlights evolutionary adaptations to a symbiotic lifestyle.</title>
        <authorList>
            <person name="Aranda M."/>
            <person name="Li Y."/>
            <person name="Liew Y.J."/>
            <person name="Baumgarten S."/>
            <person name="Simakov O."/>
            <person name="Wilson M."/>
            <person name="Piel J."/>
            <person name="Ashoor H."/>
            <person name="Bougouffa S."/>
            <person name="Bajic V.B."/>
            <person name="Ryu T."/>
            <person name="Ravasi T."/>
            <person name="Bayer T."/>
            <person name="Micklem G."/>
            <person name="Kim H."/>
            <person name="Bhak J."/>
            <person name="Lajeunesse T.C."/>
            <person name="Voolstra C.R."/>
        </authorList>
    </citation>
    <scope>NUCLEOTIDE SEQUENCE [LARGE SCALE GENOMIC DNA]</scope>
    <source>
        <strain evidence="1 2">CCMP2467</strain>
    </source>
</reference>
<evidence type="ECO:0000313" key="1">
    <source>
        <dbReference type="EMBL" id="OLP84214.1"/>
    </source>
</evidence>
<comment type="caution">
    <text evidence="1">The sequence shown here is derived from an EMBL/GenBank/DDBJ whole genome shotgun (WGS) entry which is preliminary data.</text>
</comment>
<protein>
    <submittedName>
        <fullName evidence="1">Uncharacterized protein</fullName>
    </submittedName>
</protein>
<sequence>MEIWFAGNLFRKLRLSIVGHKRRKRLKAGVAKFAKRLLGNARAVLAGVYIAAAALAVAAASAVPSFSRMRPDILEICGQQAQFTSSFSQGGWRSSEPFQLSSDLCDEGSRDAMSRWIQQSDSRRQRKKEQKVIICCLRIADTRWTEKNIMKALGRWSAAAVYALDEHDDDDEEMIPDRQAPSEQVRLARCYSGKKADNHSSWRGPGYVVGLQDRNAWVAIGGRCFLVAGEHLREAVGDEKHVGNPEIQKAIALFRKVPSEATYEDLLGQSDPEGEPMDVEHQPLGQDLTEIIKLLKPVYGRPDAPRAWYEELSRILQEELGFIKSKVDPAICFEINRASSVV</sequence>
<accession>A0A1Q9CMR7</accession>
<dbReference type="AlphaFoldDB" id="A0A1Q9CMR7"/>
<organism evidence="1 2">
    <name type="scientific">Symbiodinium microadriaticum</name>
    <name type="common">Dinoflagellate</name>
    <name type="synonym">Zooxanthella microadriatica</name>
    <dbReference type="NCBI Taxonomy" id="2951"/>
    <lineage>
        <taxon>Eukaryota</taxon>
        <taxon>Sar</taxon>
        <taxon>Alveolata</taxon>
        <taxon>Dinophyceae</taxon>
        <taxon>Suessiales</taxon>
        <taxon>Symbiodiniaceae</taxon>
        <taxon>Symbiodinium</taxon>
    </lineage>
</organism>
<proteinExistence type="predicted"/>
<dbReference type="Proteomes" id="UP000186817">
    <property type="component" value="Unassembled WGS sequence"/>
</dbReference>
<keyword evidence="2" id="KW-1185">Reference proteome</keyword>